<evidence type="ECO:0000256" key="2">
    <source>
        <dbReference type="ARBA" id="ARBA00023163"/>
    </source>
</evidence>
<name>A0ABP9QEV4_9PSEU</name>
<accession>A0ABP9QEV4</accession>
<dbReference type="EMBL" id="BAABJP010000021">
    <property type="protein sequence ID" value="GAA5160808.1"/>
    <property type="molecule type" value="Genomic_DNA"/>
</dbReference>
<evidence type="ECO:0000256" key="1">
    <source>
        <dbReference type="ARBA" id="ARBA00023015"/>
    </source>
</evidence>
<evidence type="ECO:0000313" key="5">
    <source>
        <dbReference type="Proteomes" id="UP001428817"/>
    </source>
</evidence>
<dbReference type="Pfam" id="PF13490">
    <property type="entry name" value="zf-HC2"/>
    <property type="match status" value="1"/>
</dbReference>
<evidence type="ECO:0000259" key="3">
    <source>
        <dbReference type="Pfam" id="PF13490"/>
    </source>
</evidence>
<dbReference type="Gene3D" id="1.10.10.1320">
    <property type="entry name" value="Anti-sigma factor, zinc-finger domain"/>
    <property type="match status" value="1"/>
</dbReference>
<evidence type="ECO:0000313" key="4">
    <source>
        <dbReference type="EMBL" id="GAA5160808.1"/>
    </source>
</evidence>
<keyword evidence="1" id="KW-0805">Transcription regulation</keyword>
<comment type="caution">
    <text evidence="4">The sequence shown here is derived from an EMBL/GenBank/DDBJ whole genome shotgun (WGS) entry which is preliminary data.</text>
</comment>
<dbReference type="Proteomes" id="UP001428817">
    <property type="component" value="Unassembled WGS sequence"/>
</dbReference>
<dbReference type="RefSeq" id="WP_185063648.1">
    <property type="nucleotide sequence ID" value="NZ_BAABJP010000021.1"/>
</dbReference>
<keyword evidence="2" id="KW-0804">Transcription</keyword>
<organism evidence="4 5">
    <name type="scientific">Pseudonocardia eucalypti</name>
    <dbReference type="NCBI Taxonomy" id="648755"/>
    <lineage>
        <taxon>Bacteria</taxon>
        <taxon>Bacillati</taxon>
        <taxon>Actinomycetota</taxon>
        <taxon>Actinomycetes</taxon>
        <taxon>Pseudonocardiales</taxon>
        <taxon>Pseudonocardiaceae</taxon>
        <taxon>Pseudonocardia</taxon>
    </lineage>
</organism>
<dbReference type="InterPro" id="IPR027383">
    <property type="entry name" value="Znf_put"/>
</dbReference>
<keyword evidence="5" id="KW-1185">Reference proteome</keyword>
<gene>
    <name evidence="4" type="ORF">GCM10023321_44100</name>
</gene>
<feature type="domain" description="Putative zinc-finger" evidence="3">
    <location>
        <begin position="6"/>
        <end position="39"/>
    </location>
</feature>
<sequence>MTELDCNQLVELVTDFLDGALDPPTERRVVDHLALCDGCGEYLAQIRATATALGDLPPDHLPEDARQTLLSAFRAHPPP</sequence>
<protein>
    <submittedName>
        <fullName evidence="4">Zf-HC2 domain-containing protein</fullName>
    </submittedName>
</protein>
<proteinExistence type="predicted"/>
<dbReference type="InterPro" id="IPR041916">
    <property type="entry name" value="Anti_sigma_zinc_sf"/>
</dbReference>
<reference evidence="5" key="1">
    <citation type="journal article" date="2019" name="Int. J. Syst. Evol. Microbiol.">
        <title>The Global Catalogue of Microorganisms (GCM) 10K type strain sequencing project: providing services to taxonomists for standard genome sequencing and annotation.</title>
        <authorList>
            <consortium name="The Broad Institute Genomics Platform"/>
            <consortium name="The Broad Institute Genome Sequencing Center for Infectious Disease"/>
            <person name="Wu L."/>
            <person name="Ma J."/>
        </authorList>
    </citation>
    <scope>NUCLEOTIDE SEQUENCE [LARGE SCALE GENOMIC DNA]</scope>
    <source>
        <strain evidence="5">JCM 18303</strain>
    </source>
</reference>